<comment type="caution">
    <text evidence="2">The sequence shown here is derived from an EMBL/GenBank/DDBJ whole genome shotgun (WGS) entry which is preliminary data.</text>
</comment>
<proteinExistence type="predicted"/>
<protein>
    <submittedName>
        <fullName evidence="2">Uncharacterized protein</fullName>
    </submittedName>
</protein>
<dbReference type="AlphaFoldDB" id="A0A644ZUP4"/>
<name>A0A644ZUP4_9ZZZZ</name>
<accession>A0A644ZUP4</accession>
<evidence type="ECO:0000256" key="1">
    <source>
        <dbReference type="SAM" id="MobiDB-lite"/>
    </source>
</evidence>
<organism evidence="2">
    <name type="scientific">bioreactor metagenome</name>
    <dbReference type="NCBI Taxonomy" id="1076179"/>
    <lineage>
        <taxon>unclassified sequences</taxon>
        <taxon>metagenomes</taxon>
        <taxon>ecological metagenomes</taxon>
    </lineage>
</organism>
<sequence>MALREDVADFQWNVDAAGQRAKPFAPGLVVPQAPGFHPAHGDVGAAQQDDGVGGRADQLVHPVHQHFGVVRAGRQAEVADQIHHQAVQVMVQQA</sequence>
<reference evidence="2" key="1">
    <citation type="submission" date="2019-08" db="EMBL/GenBank/DDBJ databases">
        <authorList>
            <person name="Kucharzyk K."/>
            <person name="Murdoch R.W."/>
            <person name="Higgins S."/>
            <person name="Loffler F."/>
        </authorList>
    </citation>
    <scope>NUCLEOTIDE SEQUENCE</scope>
</reference>
<dbReference type="EMBL" id="VSSQ01010575">
    <property type="protein sequence ID" value="MPM44690.1"/>
    <property type="molecule type" value="Genomic_DNA"/>
</dbReference>
<evidence type="ECO:0000313" key="2">
    <source>
        <dbReference type="EMBL" id="MPM44690.1"/>
    </source>
</evidence>
<gene>
    <name evidence="2" type="ORF">SDC9_91369</name>
</gene>
<feature type="region of interest" description="Disordered" evidence="1">
    <location>
        <begin position="33"/>
        <end position="55"/>
    </location>
</feature>